<dbReference type="InterPro" id="IPR007355">
    <property type="entry name" value="DUF424"/>
</dbReference>
<gene>
    <name evidence="1" type="ORF">AArcSl_1733</name>
</gene>
<evidence type="ECO:0008006" key="3">
    <source>
        <dbReference type="Google" id="ProtNLM"/>
    </source>
</evidence>
<evidence type="ECO:0000313" key="1">
    <source>
        <dbReference type="EMBL" id="AUX09361.1"/>
    </source>
</evidence>
<accession>A0A343TJT9</accession>
<dbReference type="KEGG" id="hdf:AArcSl_1733"/>
<organism evidence="1 2">
    <name type="scientific">Halalkaliarchaeum desulfuricum</name>
    <dbReference type="NCBI Taxonomy" id="2055893"/>
    <lineage>
        <taxon>Archaea</taxon>
        <taxon>Methanobacteriati</taxon>
        <taxon>Methanobacteriota</taxon>
        <taxon>Stenosarchaea group</taxon>
        <taxon>Halobacteria</taxon>
        <taxon>Halobacteriales</taxon>
        <taxon>Haloferacaceae</taxon>
        <taxon>Halalkaliarchaeum</taxon>
    </lineage>
</organism>
<dbReference type="AlphaFoldDB" id="A0A343TJT9"/>
<name>A0A343TJT9_9EURY</name>
<dbReference type="Pfam" id="PF04242">
    <property type="entry name" value="DUF424"/>
    <property type="match status" value="1"/>
</dbReference>
<keyword evidence="2" id="KW-1185">Reference proteome</keyword>
<protein>
    <recommendedName>
        <fullName evidence="3">DUF424 domain-containing protein</fullName>
    </recommendedName>
</protein>
<reference evidence="2" key="1">
    <citation type="submission" date="2017-11" db="EMBL/GenBank/DDBJ databases">
        <title>Phenotypic and genomic properties of facultatively anaerobic sulfur-reducing natronoarchaea from hypersaline soda lakes.</title>
        <authorList>
            <person name="Sorokin D.Y."/>
            <person name="Kublanov I.V."/>
            <person name="Roman P."/>
            <person name="Sinninghe Damste J.S."/>
            <person name="Golyshin P.N."/>
            <person name="Rojo D."/>
            <person name="Ciordia S."/>
            <person name="Mena M.D.C."/>
            <person name="Ferrer M."/>
            <person name="Messina E."/>
            <person name="Smedile F."/>
            <person name="La Spada G."/>
            <person name="La Cono V."/>
            <person name="Yakimov M.M."/>
        </authorList>
    </citation>
    <scope>NUCLEOTIDE SEQUENCE [LARGE SCALE GENOMIC DNA]</scope>
    <source>
        <strain evidence="2">AArc-Sl</strain>
    </source>
</reference>
<dbReference type="EMBL" id="CP025066">
    <property type="protein sequence ID" value="AUX09361.1"/>
    <property type="molecule type" value="Genomic_DNA"/>
</dbReference>
<evidence type="ECO:0000313" key="2">
    <source>
        <dbReference type="Proteomes" id="UP000263012"/>
    </source>
</evidence>
<proteinExistence type="predicted"/>
<dbReference type="Gene3D" id="3.30.1860.10">
    <property type="entry name" value="uncharacterized conserved protein from methanopyrus kandleri domain like"/>
    <property type="match status" value="1"/>
</dbReference>
<sequence>MSDNSTDDSTGDSTGDVTMLLRERDTPEGLLVSVCDSDCLGETYENGEARLEVDPGFYGGEAAVEAGADAVVESLHRAQVANLVGTESVGVAIEAGLVDEETVLEFEGTRHAQLLWL</sequence>
<dbReference type="Proteomes" id="UP000263012">
    <property type="component" value="Chromosome"/>
</dbReference>